<evidence type="ECO:0000313" key="2">
    <source>
        <dbReference type="EMBL" id="GFH44174.1"/>
    </source>
</evidence>
<dbReference type="AlphaFoldDB" id="A0AAD3CFX6"/>
<feature type="signal peptide" evidence="1">
    <location>
        <begin position="1"/>
        <end position="17"/>
    </location>
</feature>
<dbReference type="EMBL" id="BLLK01000019">
    <property type="protein sequence ID" value="GFH44174.1"/>
    <property type="molecule type" value="Genomic_DNA"/>
</dbReference>
<dbReference type="InterPro" id="IPR011050">
    <property type="entry name" value="Pectin_lyase_fold/virulence"/>
</dbReference>
<organism evidence="2 3">
    <name type="scientific">Chaetoceros tenuissimus</name>
    <dbReference type="NCBI Taxonomy" id="426638"/>
    <lineage>
        <taxon>Eukaryota</taxon>
        <taxon>Sar</taxon>
        <taxon>Stramenopiles</taxon>
        <taxon>Ochrophyta</taxon>
        <taxon>Bacillariophyta</taxon>
        <taxon>Coscinodiscophyceae</taxon>
        <taxon>Chaetocerotophycidae</taxon>
        <taxon>Chaetocerotales</taxon>
        <taxon>Chaetocerotaceae</taxon>
        <taxon>Chaetoceros</taxon>
    </lineage>
</organism>
<gene>
    <name evidence="2" type="ORF">CTEN210_00648</name>
</gene>
<feature type="chain" id="PRO_5041920795" description="Pectate lyase" evidence="1">
    <location>
        <begin position="18"/>
        <end position="319"/>
    </location>
</feature>
<dbReference type="SUPFAM" id="SSF51126">
    <property type="entry name" value="Pectin lyase-like"/>
    <property type="match status" value="1"/>
</dbReference>
<reference evidence="2 3" key="1">
    <citation type="journal article" date="2021" name="Sci. Rep.">
        <title>The genome of the diatom Chaetoceros tenuissimus carries an ancient integrated fragment of an extant virus.</title>
        <authorList>
            <person name="Hongo Y."/>
            <person name="Kimura K."/>
            <person name="Takaki Y."/>
            <person name="Yoshida Y."/>
            <person name="Baba S."/>
            <person name="Kobayashi G."/>
            <person name="Nagasaki K."/>
            <person name="Hano T."/>
            <person name="Tomaru Y."/>
        </authorList>
    </citation>
    <scope>NUCLEOTIDE SEQUENCE [LARGE SCALE GENOMIC DNA]</scope>
    <source>
        <strain evidence="2 3">NIES-3715</strain>
    </source>
</reference>
<name>A0AAD3CFX6_9STRA</name>
<dbReference type="Proteomes" id="UP001054902">
    <property type="component" value="Unassembled WGS sequence"/>
</dbReference>
<comment type="caution">
    <text evidence="2">The sequence shown here is derived from an EMBL/GenBank/DDBJ whole genome shotgun (WGS) entry which is preliminary data.</text>
</comment>
<accession>A0AAD3CFX6</accession>
<keyword evidence="1" id="KW-0732">Signal</keyword>
<protein>
    <recommendedName>
        <fullName evidence="4">Pectate lyase</fullName>
    </recommendedName>
</protein>
<keyword evidence="3" id="KW-1185">Reference proteome</keyword>
<proteinExistence type="predicted"/>
<evidence type="ECO:0008006" key="4">
    <source>
        <dbReference type="Google" id="ProtNLM"/>
    </source>
</evidence>
<evidence type="ECO:0000256" key="1">
    <source>
        <dbReference type="SAM" id="SignalP"/>
    </source>
</evidence>
<sequence length="319" mass="35092">MRSLLILLSFAISKTYASCECQQVNSWNDLQQIINEANAIESVSPPIVSLCPFTVGANKNSGTIIDIQRSMHVKCHKTNPTDRCWIRVEKKTCPFDQDCGRKMVYIKSNDVTIDGLKVTHANDNIFLVEKGYSNIKLMDLEVFHTDIPGNSRGFPKAVISVKPTASIQIIGSSFAWNRAAIVENKGGDVLMYDNGIQGNYVQTPNEEAIISNKKASSKLVLTQNKFSDNKASLGPVIASGSNSYVFDGGQNCATNNIKDGYPYGCNGSYSFDEWTCTPFVVSEFCGNNRSIITEENSNEVNAENNTETVFTIVNSTDTE</sequence>
<evidence type="ECO:0000313" key="3">
    <source>
        <dbReference type="Proteomes" id="UP001054902"/>
    </source>
</evidence>